<dbReference type="EMBL" id="LUUG01000069">
    <property type="protein sequence ID" value="OAI04891.1"/>
    <property type="molecule type" value="Genomic_DNA"/>
</dbReference>
<organism evidence="1 2">
    <name type="scientific">Methylomonas methanica</name>
    <dbReference type="NCBI Taxonomy" id="421"/>
    <lineage>
        <taxon>Bacteria</taxon>
        <taxon>Pseudomonadati</taxon>
        <taxon>Pseudomonadota</taxon>
        <taxon>Gammaproteobacteria</taxon>
        <taxon>Methylococcales</taxon>
        <taxon>Methylococcaceae</taxon>
        <taxon>Methylomonas</taxon>
    </lineage>
</organism>
<protein>
    <submittedName>
        <fullName evidence="1">Uncharacterized protein</fullName>
    </submittedName>
</protein>
<reference evidence="1 2" key="1">
    <citation type="submission" date="2016-03" db="EMBL/GenBank/DDBJ databases">
        <authorList>
            <person name="Ploux O."/>
        </authorList>
    </citation>
    <scope>NUCLEOTIDE SEQUENCE [LARGE SCALE GENOMIC DNA]</scope>
    <source>
        <strain evidence="1 2">R-45363</strain>
    </source>
</reference>
<accession>A0A177MGZ3</accession>
<evidence type="ECO:0000313" key="2">
    <source>
        <dbReference type="Proteomes" id="UP000078090"/>
    </source>
</evidence>
<dbReference type="Proteomes" id="UP000078090">
    <property type="component" value="Unassembled WGS sequence"/>
</dbReference>
<dbReference type="AlphaFoldDB" id="A0A177MGZ3"/>
<evidence type="ECO:0000313" key="1">
    <source>
        <dbReference type="EMBL" id="OAI04891.1"/>
    </source>
</evidence>
<proteinExistence type="predicted"/>
<name>A0A177MGZ3_METMH</name>
<gene>
    <name evidence="1" type="ORF">A1332_13780</name>
</gene>
<dbReference type="OrthoDB" id="6606042at2"/>
<sequence length="105" mass="12287">MSVLITQDFDHYVTAPEAVTVERYDEMLNVLPPQNWKRLGGFPGEFFQLCEFYAGDVTSYFVKLDDSRCFAFRDHAWLHPQQVREKIETVIDVADLLKWADNANR</sequence>
<dbReference type="RefSeq" id="WP_064008523.1">
    <property type="nucleotide sequence ID" value="NZ_LUUG01000069.1"/>
</dbReference>
<comment type="caution">
    <text evidence="1">The sequence shown here is derived from an EMBL/GenBank/DDBJ whole genome shotgun (WGS) entry which is preliminary data.</text>
</comment>